<dbReference type="EMBL" id="KX364409">
    <property type="protein sequence ID" value="AOZ60611.1"/>
    <property type="molecule type" value="Genomic_DNA"/>
</dbReference>
<dbReference type="AlphaFoldDB" id="A0A1I9S219"/>
<feature type="compositionally biased region" description="Basic residues" evidence="1">
    <location>
        <begin position="8"/>
        <end position="19"/>
    </location>
</feature>
<protein>
    <submittedName>
        <fullName evidence="2">Uncharacterized protein</fullName>
    </submittedName>
</protein>
<feature type="region of interest" description="Disordered" evidence="1">
    <location>
        <begin position="194"/>
        <end position="238"/>
    </location>
</feature>
<organism evidence="2">
    <name type="scientific">Aeromonas salmonicida subsp. salmonicida</name>
    <dbReference type="NCBI Taxonomy" id="29491"/>
    <lineage>
        <taxon>Bacteria</taxon>
        <taxon>Pseudomonadati</taxon>
        <taxon>Pseudomonadota</taxon>
        <taxon>Gammaproteobacteria</taxon>
        <taxon>Aeromonadales</taxon>
        <taxon>Aeromonadaceae</taxon>
        <taxon>Aeromonas</taxon>
    </lineage>
</organism>
<feature type="region of interest" description="Disordered" evidence="1">
    <location>
        <begin position="1"/>
        <end position="25"/>
    </location>
</feature>
<accession>A0A1I9S219</accession>
<feature type="compositionally biased region" description="Basic and acidic residues" evidence="1">
    <location>
        <begin position="283"/>
        <end position="292"/>
    </location>
</feature>
<evidence type="ECO:0000256" key="1">
    <source>
        <dbReference type="SAM" id="MobiDB-lite"/>
    </source>
</evidence>
<evidence type="ECO:0000313" key="2">
    <source>
        <dbReference type="EMBL" id="AOZ60611.1"/>
    </source>
</evidence>
<reference evidence="2" key="1">
    <citation type="journal article" date="2016" name="Sci. Rep.">
        <title>Diversity of antibiotic-resistance genes in Canadian isolates of Aeromonas salmonicida subsp. salmonicida: dominance of pSN254b and discovery of pAsa8.</title>
        <authorList>
            <person name="Trudel M.V."/>
            <person name="Vincent A.T."/>
            <person name="Attere S.A."/>
            <person name="Labbe M."/>
            <person name="Derome N."/>
            <person name="Culley A.I."/>
            <person name="Charette S.J."/>
        </authorList>
    </citation>
    <scope>NUCLEOTIDE SEQUENCE</scope>
    <source>
        <strain evidence="2">M16474-11</strain>
        <plasmid evidence="2">pAsa8</plasmid>
    </source>
</reference>
<feature type="region of interest" description="Disordered" evidence="1">
    <location>
        <begin position="279"/>
        <end position="346"/>
    </location>
</feature>
<name>A0A1I9S219_AERSS</name>
<feature type="compositionally biased region" description="Basic residues" evidence="1">
    <location>
        <begin position="137"/>
        <end position="146"/>
    </location>
</feature>
<sequence length="346" mass="37316">MDGDLQRRARGSRRRRSGRARGAAPTCSAIRNALSARQGRGYPWMGISSGERVAAAGGGLVELAARPHLQLYLERPRRPAGGRYPWGRSPAGERVAAAGGGLAELAARPHLQRDQERSERPTGARVPMDGDLQWRARGSRRRRSGRARGAAPTCSAIRNALSARQGRGYPWMGISSGERVAAAGGGLAELAARPHLQRYQERSERPTGARVPMDGDLQRRARGSRRRRSGRARGAAPTCSAIRNALSARQGRGYPWMGISSGERVAAAGGGLAELAARPHLQRYQERSERPTGARVPMDGDLQRRARGSRRRRSGRARGAAPTCSAIRNALSARQGRGYPWGSPAK</sequence>
<feature type="compositionally biased region" description="Basic and acidic residues" evidence="1">
    <location>
        <begin position="111"/>
        <end position="122"/>
    </location>
</feature>
<feature type="compositionally biased region" description="Basic residues" evidence="1">
    <location>
        <begin position="220"/>
        <end position="231"/>
    </location>
</feature>
<keyword evidence="2" id="KW-0614">Plasmid</keyword>
<feature type="compositionally biased region" description="Basic and acidic residues" evidence="1">
    <location>
        <begin position="198"/>
        <end position="207"/>
    </location>
</feature>
<geneLocation type="plasmid" evidence="2">
    <name>pAsa8</name>
</geneLocation>
<feature type="compositionally biased region" description="Basic residues" evidence="1">
    <location>
        <begin position="305"/>
        <end position="316"/>
    </location>
</feature>
<dbReference type="EMBL" id="KX364409">
    <property type="protein sequence ID" value="AOZ60620.1"/>
    <property type="molecule type" value="Genomic_DNA"/>
</dbReference>
<proteinExistence type="predicted"/>
<feature type="region of interest" description="Disordered" evidence="1">
    <location>
        <begin position="108"/>
        <end position="152"/>
    </location>
</feature>